<accession>A0A0A8Z6Q8</accession>
<dbReference type="GO" id="GO:0008270">
    <property type="term" value="F:zinc ion binding"/>
    <property type="evidence" value="ECO:0007669"/>
    <property type="project" value="UniProtKB-KW"/>
</dbReference>
<feature type="region of interest" description="Disordered" evidence="2">
    <location>
        <begin position="41"/>
        <end position="88"/>
    </location>
</feature>
<dbReference type="InterPro" id="IPR001878">
    <property type="entry name" value="Znf_CCHC"/>
</dbReference>
<keyword evidence="1" id="KW-0479">Metal-binding</keyword>
<organism evidence="4">
    <name type="scientific">Arundo donax</name>
    <name type="common">Giant reed</name>
    <name type="synonym">Donax arundinaceus</name>
    <dbReference type="NCBI Taxonomy" id="35708"/>
    <lineage>
        <taxon>Eukaryota</taxon>
        <taxon>Viridiplantae</taxon>
        <taxon>Streptophyta</taxon>
        <taxon>Embryophyta</taxon>
        <taxon>Tracheophyta</taxon>
        <taxon>Spermatophyta</taxon>
        <taxon>Magnoliopsida</taxon>
        <taxon>Liliopsida</taxon>
        <taxon>Poales</taxon>
        <taxon>Poaceae</taxon>
        <taxon>PACMAD clade</taxon>
        <taxon>Arundinoideae</taxon>
        <taxon>Arundineae</taxon>
        <taxon>Arundo</taxon>
    </lineage>
</organism>
<dbReference type="Gene3D" id="4.10.60.10">
    <property type="entry name" value="Zinc finger, CCHC-type"/>
    <property type="match status" value="1"/>
</dbReference>
<dbReference type="EMBL" id="GBRH01264527">
    <property type="protein sequence ID" value="JAD33368.1"/>
    <property type="molecule type" value="Transcribed_RNA"/>
</dbReference>
<sequence>MAQEETRLKVMNGNASPPSRPTYVVTGSQETRICYNCGVKGHLSRDCHQPFKSNRGRGRSSDRGALRGGGSRGGRRGNRANLAMTEEGTSAVDNVANFVHSNSGKEDWKKTWDWSSA</sequence>
<feature type="region of interest" description="Disordered" evidence="2">
    <location>
        <begin position="1"/>
        <end position="24"/>
    </location>
</feature>
<keyword evidence="1" id="KW-0863">Zinc-finger</keyword>
<keyword evidence="1" id="KW-0862">Zinc</keyword>
<dbReference type="GO" id="GO:0003676">
    <property type="term" value="F:nucleic acid binding"/>
    <property type="evidence" value="ECO:0007669"/>
    <property type="project" value="InterPro"/>
</dbReference>
<evidence type="ECO:0000256" key="1">
    <source>
        <dbReference type="PROSITE-ProRule" id="PRU00047"/>
    </source>
</evidence>
<reference evidence="4" key="1">
    <citation type="submission" date="2014-09" db="EMBL/GenBank/DDBJ databases">
        <authorList>
            <person name="Magalhaes I.L.F."/>
            <person name="Oliveira U."/>
            <person name="Santos F.R."/>
            <person name="Vidigal T.H.D.A."/>
            <person name="Brescovit A.D."/>
            <person name="Santos A.J."/>
        </authorList>
    </citation>
    <scope>NUCLEOTIDE SEQUENCE</scope>
    <source>
        <tissue evidence="4">Shoot tissue taken approximately 20 cm above the soil surface</tissue>
    </source>
</reference>
<reference evidence="4" key="2">
    <citation type="journal article" date="2015" name="Data Brief">
        <title>Shoot transcriptome of the giant reed, Arundo donax.</title>
        <authorList>
            <person name="Barrero R.A."/>
            <person name="Guerrero F.D."/>
            <person name="Moolhuijzen P."/>
            <person name="Goolsby J.A."/>
            <person name="Tidwell J."/>
            <person name="Bellgard S.E."/>
            <person name="Bellgard M.I."/>
        </authorList>
    </citation>
    <scope>NUCLEOTIDE SEQUENCE</scope>
    <source>
        <tissue evidence="4">Shoot tissue taken approximately 20 cm above the soil surface</tissue>
    </source>
</reference>
<dbReference type="SMART" id="SM00343">
    <property type="entry name" value="ZnF_C2HC"/>
    <property type="match status" value="1"/>
</dbReference>
<proteinExistence type="predicted"/>
<name>A0A0A8Z6Q8_ARUDO</name>
<evidence type="ECO:0000313" key="4">
    <source>
        <dbReference type="EMBL" id="JAD33368.1"/>
    </source>
</evidence>
<dbReference type="Pfam" id="PF00098">
    <property type="entry name" value="zf-CCHC"/>
    <property type="match status" value="1"/>
</dbReference>
<protein>
    <recommendedName>
        <fullName evidence="3">CCHC-type domain-containing protein</fullName>
    </recommendedName>
</protein>
<evidence type="ECO:0000256" key="2">
    <source>
        <dbReference type="SAM" id="MobiDB-lite"/>
    </source>
</evidence>
<dbReference type="AlphaFoldDB" id="A0A0A8Z6Q8"/>
<evidence type="ECO:0000259" key="3">
    <source>
        <dbReference type="PROSITE" id="PS50158"/>
    </source>
</evidence>
<dbReference type="PROSITE" id="PS50158">
    <property type="entry name" value="ZF_CCHC"/>
    <property type="match status" value="1"/>
</dbReference>
<feature type="domain" description="CCHC-type" evidence="3">
    <location>
        <begin position="34"/>
        <end position="47"/>
    </location>
</feature>
<dbReference type="SUPFAM" id="SSF57756">
    <property type="entry name" value="Retrovirus zinc finger-like domains"/>
    <property type="match status" value="1"/>
</dbReference>
<dbReference type="InterPro" id="IPR036875">
    <property type="entry name" value="Znf_CCHC_sf"/>
</dbReference>